<evidence type="ECO:0000313" key="2">
    <source>
        <dbReference type="EMBL" id="KMZ69266.1"/>
    </source>
</evidence>
<feature type="region of interest" description="Disordered" evidence="1">
    <location>
        <begin position="73"/>
        <end position="92"/>
    </location>
</feature>
<keyword evidence="3" id="KW-1185">Reference proteome</keyword>
<dbReference type="EMBL" id="LFYR01000784">
    <property type="protein sequence ID" value="KMZ69266.1"/>
    <property type="molecule type" value="Genomic_DNA"/>
</dbReference>
<dbReference type="AlphaFoldDB" id="A0A0K9PJX8"/>
<dbReference type="STRING" id="29655.A0A0K9PJX8"/>
<sequence length="92" mass="10673">MESGDRRRWKNSLCLFRRWFNDTLKEAKGGDSAMQMLVDQMYNSGYGARRNPQKAKVWISKATNFRSSTWKVSNKRPGYNVSDSDSDSDEII</sequence>
<gene>
    <name evidence="2" type="ORF">ZOSMA_219G00010</name>
</gene>
<dbReference type="PANTHER" id="PTHR36792:SF5">
    <property type="entry name" value="SEL1 REPEAT PROTEIN"/>
    <property type="match status" value="1"/>
</dbReference>
<name>A0A0K9PJX8_ZOSMR</name>
<dbReference type="PANTHER" id="PTHR36792">
    <property type="entry name" value="EXPRESSED PROTEIN"/>
    <property type="match status" value="1"/>
</dbReference>
<evidence type="ECO:0000256" key="1">
    <source>
        <dbReference type="SAM" id="MobiDB-lite"/>
    </source>
</evidence>
<reference evidence="3" key="1">
    <citation type="journal article" date="2016" name="Nature">
        <title>The genome of the seagrass Zostera marina reveals angiosperm adaptation to the sea.</title>
        <authorList>
            <person name="Olsen J.L."/>
            <person name="Rouze P."/>
            <person name="Verhelst B."/>
            <person name="Lin Y.-C."/>
            <person name="Bayer T."/>
            <person name="Collen J."/>
            <person name="Dattolo E."/>
            <person name="De Paoli E."/>
            <person name="Dittami S."/>
            <person name="Maumus F."/>
            <person name="Michel G."/>
            <person name="Kersting A."/>
            <person name="Lauritano C."/>
            <person name="Lohaus R."/>
            <person name="Toepel M."/>
            <person name="Tonon T."/>
            <person name="Vanneste K."/>
            <person name="Amirebrahimi M."/>
            <person name="Brakel J."/>
            <person name="Bostroem C."/>
            <person name="Chovatia M."/>
            <person name="Grimwood J."/>
            <person name="Jenkins J.W."/>
            <person name="Jueterbock A."/>
            <person name="Mraz A."/>
            <person name="Stam W.T."/>
            <person name="Tice H."/>
            <person name="Bornberg-Bauer E."/>
            <person name="Green P.J."/>
            <person name="Pearson G.A."/>
            <person name="Procaccini G."/>
            <person name="Duarte C.M."/>
            <person name="Schmutz J."/>
            <person name="Reusch T.B.H."/>
            <person name="Van de Peer Y."/>
        </authorList>
    </citation>
    <scope>NUCLEOTIDE SEQUENCE [LARGE SCALE GENOMIC DNA]</scope>
    <source>
        <strain evidence="3">cv. Finnish</strain>
    </source>
</reference>
<organism evidence="2 3">
    <name type="scientific">Zostera marina</name>
    <name type="common">Eelgrass</name>
    <dbReference type="NCBI Taxonomy" id="29655"/>
    <lineage>
        <taxon>Eukaryota</taxon>
        <taxon>Viridiplantae</taxon>
        <taxon>Streptophyta</taxon>
        <taxon>Embryophyta</taxon>
        <taxon>Tracheophyta</taxon>
        <taxon>Spermatophyta</taxon>
        <taxon>Magnoliopsida</taxon>
        <taxon>Liliopsida</taxon>
        <taxon>Zosteraceae</taxon>
        <taxon>Zostera</taxon>
    </lineage>
</organism>
<proteinExistence type="predicted"/>
<protein>
    <submittedName>
        <fullName evidence="2">Uncharacterized protein</fullName>
    </submittedName>
</protein>
<dbReference type="OrthoDB" id="2384430at2759"/>
<accession>A0A0K9PJX8</accession>
<comment type="caution">
    <text evidence="2">The sequence shown here is derived from an EMBL/GenBank/DDBJ whole genome shotgun (WGS) entry which is preliminary data.</text>
</comment>
<dbReference type="Proteomes" id="UP000036987">
    <property type="component" value="Unassembled WGS sequence"/>
</dbReference>
<evidence type="ECO:0000313" key="3">
    <source>
        <dbReference type="Proteomes" id="UP000036987"/>
    </source>
</evidence>